<dbReference type="OrthoDB" id="119696at2157"/>
<accession>A7I8S5</accession>
<sequence length="169" mass="17725" precursor="true">MNFRLAIVPALLLVLGLALAGCTQPDSTSSGTPDTTPATMTAATTVATTPTSAFPPESATPEPTGTLPTYWSVNVQAASNGMAINPQIIMTFRGGQGLNLIPQILLRVTRSDGVVETGEMDPPFSMGQSVTFAATTGYQDRAEAWAITPQGDAVKILDQYVPFRSYNTG</sequence>
<dbReference type="GeneID" id="5412188"/>
<dbReference type="RefSeq" id="WP_012107182.1">
    <property type="nucleotide sequence ID" value="NC_009712.1"/>
</dbReference>
<dbReference type="Proteomes" id="UP000002408">
    <property type="component" value="Chromosome"/>
</dbReference>
<name>A7I8S5_METB6</name>
<reference evidence="2" key="1">
    <citation type="journal article" date="2015" name="Microbiology">
        <title>Genome of Methanoregula boonei 6A8 reveals adaptations to oligotrophic peatland environments.</title>
        <authorList>
            <person name="Braeuer S."/>
            <person name="Cadillo-Quiroz H."/>
            <person name="Kyrpides N."/>
            <person name="Woyke T."/>
            <person name="Goodwin L."/>
            <person name="Detter C."/>
            <person name="Podell S."/>
            <person name="Yavitt J.B."/>
            <person name="Zinder S.H."/>
        </authorList>
    </citation>
    <scope>NUCLEOTIDE SEQUENCE [LARGE SCALE GENOMIC DNA]</scope>
    <source>
        <strain evidence="2">DSM 21154 / JCM 14090 / 6A8</strain>
    </source>
</reference>
<evidence type="ECO:0000313" key="2">
    <source>
        <dbReference type="Proteomes" id="UP000002408"/>
    </source>
</evidence>
<dbReference type="KEGG" id="mbn:Mboo_1619"/>
<dbReference type="eggNOG" id="arCOG07676">
    <property type="taxonomic scope" value="Archaea"/>
</dbReference>
<dbReference type="HOGENOM" id="CLU_1574950_0_0_2"/>
<evidence type="ECO:0000313" key="1">
    <source>
        <dbReference type="EMBL" id="ABS56136.1"/>
    </source>
</evidence>
<dbReference type="EMBL" id="CP000780">
    <property type="protein sequence ID" value="ABS56136.1"/>
    <property type="molecule type" value="Genomic_DNA"/>
</dbReference>
<keyword evidence="2" id="KW-1185">Reference proteome</keyword>
<protein>
    <submittedName>
        <fullName evidence="1">Uncharacterized protein</fullName>
    </submittedName>
</protein>
<proteinExistence type="predicted"/>
<dbReference type="PROSITE" id="PS51257">
    <property type="entry name" value="PROKAR_LIPOPROTEIN"/>
    <property type="match status" value="1"/>
</dbReference>
<dbReference type="AlphaFoldDB" id="A7I8S5"/>
<gene>
    <name evidence="1" type="ordered locus">Mboo_1619</name>
</gene>
<organism evidence="1 2">
    <name type="scientific">Methanoregula boonei (strain DSM 21154 / JCM 14090 / 6A8)</name>
    <dbReference type="NCBI Taxonomy" id="456442"/>
    <lineage>
        <taxon>Archaea</taxon>
        <taxon>Methanobacteriati</taxon>
        <taxon>Methanobacteriota</taxon>
        <taxon>Stenosarchaea group</taxon>
        <taxon>Methanomicrobia</taxon>
        <taxon>Methanomicrobiales</taxon>
        <taxon>Methanoregulaceae</taxon>
        <taxon>Methanoregula</taxon>
    </lineage>
</organism>